<dbReference type="Proteomes" id="UP000027015">
    <property type="component" value="Unassembled WGS sequence"/>
</dbReference>
<dbReference type="EMBL" id="AHPL01000007">
    <property type="protein sequence ID" value="KEC55486.1"/>
    <property type="molecule type" value="Genomic_DNA"/>
</dbReference>
<evidence type="ECO:0000313" key="1">
    <source>
        <dbReference type="EMBL" id="KEC55486.1"/>
    </source>
</evidence>
<evidence type="ECO:0000313" key="2">
    <source>
        <dbReference type="Proteomes" id="UP000027015"/>
    </source>
</evidence>
<comment type="caution">
    <text evidence="1">The sequence shown here is derived from an EMBL/GenBank/DDBJ whole genome shotgun (WGS) entry which is preliminary data.</text>
</comment>
<dbReference type="STRING" id="1134510.O9A_00766"/>
<dbReference type="HOGENOM" id="CLU_3132727_0_0_5"/>
<dbReference type="PATRIC" id="fig|1134510.3.peg.885"/>
<sequence>MQRKLNLSFLTLLMTISFLIKTTNAEIVVASGDRSQRAVSISEQPREMD</sequence>
<dbReference type="AlphaFoldDB" id="A0A067W9F6"/>
<accession>A0A067W9F6</accession>
<gene>
    <name evidence="1" type="ORF">O9A_00766</name>
</gene>
<keyword evidence="2" id="KW-1185">Reference proteome</keyword>
<proteinExistence type="predicted"/>
<protein>
    <submittedName>
        <fullName evidence="1">Uncharacterized protein</fullName>
    </submittedName>
</protein>
<organism evidence="1 2">
    <name type="scientific">Bartonella koehlerae C-29</name>
    <dbReference type="NCBI Taxonomy" id="1134510"/>
    <lineage>
        <taxon>Bacteria</taxon>
        <taxon>Pseudomonadati</taxon>
        <taxon>Pseudomonadota</taxon>
        <taxon>Alphaproteobacteria</taxon>
        <taxon>Hyphomicrobiales</taxon>
        <taxon>Bartonellaceae</taxon>
        <taxon>Bartonella</taxon>
    </lineage>
</organism>
<reference evidence="1 2" key="1">
    <citation type="submission" date="2012-04" db="EMBL/GenBank/DDBJ databases">
        <title>The Genome Sequence of Bartonella koehlerae C-29.</title>
        <authorList>
            <consortium name="The Broad Institute Genome Sequencing Platform"/>
            <consortium name="The Broad Institute Genome Sequencing Center for Infectious Disease"/>
            <person name="Feldgarden M."/>
            <person name="Kirby J."/>
            <person name="Kosoy M."/>
            <person name="Birtles R."/>
            <person name="Probert W.S."/>
            <person name="Chiaraviglio L."/>
            <person name="Walker B."/>
            <person name="Young S.K."/>
            <person name="Zeng Q."/>
            <person name="Gargeya S."/>
            <person name="Fitzgerald M."/>
            <person name="Haas B."/>
            <person name="Abouelleil A."/>
            <person name="Alvarado L."/>
            <person name="Arachchi H.M."/>
            <person name="Berlin A.M."/>
            <person name="Chapman S.B."/>
            <person name="Goldberg J."/>
            <person name="Griggs A."/>
            <person name="Gujja S."/>
            <person name="Hansen M."/>
            <person name="Howarth C."/>
            <person name="Imamovic A."/>
            <person name="Larimer J."/>
            <person name="McCowen C."/>
            <person name="Montmayeur A."/>
            <person name="Murphy C."/>
            <person name="Neiman D."/>
            <person name="Pearson M."/>
            <person name="Priest M."/>
            <person name="Roberts A."/>
            <person name="Saif S."/>
            <person name="Shea T."/>
            <person name="Sisk P."/>
            <person name="Sykes S."/>
            <person name="Wortman J."/>
            <person name="Nusbaum C."/>
            <person name="Birren B."/>
        </authorList>
    </citation>
    <scope>NUCLEOTIDE SEQUENCE [LARGE SCALE GENOMIC DNA]</scope>
    <source>
        <strain evidence="1 2">C-29</strain>
    </source>
</reference>
<name>A0A067W9F6_9HYPH</name>